<dbReference type="Gene3D" id="3.30.420.10">
    <property type="entry name" value="Ribonuclease H-like superfamily/Ribonuclease H"/>
    <property type="match status" value="1"/>
</dbReference>
<sequence length="413" mass="47887">MMEAHTKLIPLNGENYHLWKCKMKDLLFVCGFIKQFVDDNVYNFVANETHARCLWDKLLKNFVELKYKEGSPTSNHLCEFQGRYDQLEKLGDEKEDTWYFISIGNGMAQFQHQEGKYKNVKCHYCNKTRHIKKNCFLWKKESKDKKGKQRERGHDDGDHVTTTTCGDLVCLRDYDTINLVSDKSMWIIDSGVTLHVTFRKEFFTSYTPGDFRVLKMGNDGVSKLLFRGVKHAPYVRFNLIFVQVLDDGGYDNHFGFGKWNLTKGNLIVAKEEKNSKLYWTKALVAKDSVNVMYMELRHISEKGINCLAKNDVLLGLKSVVLEKCSHSMAAKQTRVSFKKHPPSRKSELLELVHYDVCGPLKLNHVLVERQSGKKLRQSRKKLKRIRTDNGGEYCGPFDAYCRQYGIAHEKTPP</sequence>
<evidence type="ECO:0000313" key="2">
    <source>
        <dbReference type="Proteomes" id="UP001374535"/>
    </source>
</evidence>
<gene>
    <name evidence="1" type="ORF">V8G54_024752</name>
</gene>
<dbReference type="AlphaFoldDB" id="A0AAQ3RTQ9"/>
<dbReference type="PANTHER" id="PTHR42648">
    <property type="entry name" value="TRANSPOSASE, PUTATIVE-RELATED"/>
    <property type="match status" value="1"/>
</dbReference>
<dbReference type="SUPFAM" id="SSF53098">
    <property type="entry name" value="Ribonuclease H-like"/>
    <property type="match status" value="1"/>
</dbReference>
<reference evidence="1 2" key="1">
    <citation type="journal article" date="2023" name="Life. Sci Alliance">
        <title>Evolutionary insights into 3D genome organization and epigenetic landscape of Vigna mungo.</title>
        <authorList>
            <person name="Junaid A."/>
            <person name="Singh B."/>
            <person name="Bhatia S."/>
        </authorList>
    </citation>
    <scope>NUCLEOTIDE SEQUENCE [LARGE SCALE GENOMIC DNA]</scope>
    <source>
        <strain evidence="1">Urdbean</strain>
    </source>
</reference>
<proteinExistence type="predicted"/>
<dbReference type="InterPro" id="IPR012337">
    <property type="entry name" value="RNaseH-like_sf"/>
</dbReference>
<organism evidence="1 2">
    <name type="scientific">Vigna mungo</name>
    <name type="common">Black gram</name>
    <name type="synonym">Phaseolus mungo</name>
    <dbReference type="NCBI Taxonomy" id="3915"/>
    <lineage>
        <taxon>Eukaryota</taxon>
        <taxon>Viridiplantae</taxon>
        <taxon>Streptophyta</taxon>
        <taxon>Embryophyta</taxon>
        <taxon>Tracheophyta</taxon>
        <taxon>Spermatophyta</taxon>
        <taxon>Magnoliopsida</taxon>
        <taxon>eudicotyledons</taxon>
        <taxon>Gunneridae</taxon>
        <taxon>Pentapetalae</taxon>
        <taxon>rosids</taxon>
        <taxon>fabids</taxon>
        <taxon>Fabales</taxon>
        <taxon>Fabaceae</taxon>
        <taxon>Papilionoideae</taxon>
        <taxon>50 kb inversion clade</taxon>
        <taxon>NPAAA clade</taxon>
        <taxon>indigoferoid/millettioid clade</taxon>
        <taxon>Phaseoleae</taxon>
        <taxon>Vigna</taxon>
    </lineage>
</organism>
<dbReference type="PANTHER" id="PTHR42648:SF28">
    <property type="entry name" value="TRANSPOSON-ENCODED PROTEIN WITH RIBONUCLEASE H-LIKE AND RETROVIRUS ZINC FINGER-LIKE DOMAINS"/>
    <property type="match status" value="1"/>
</dbReference>
<protein>
    <recommendedName>
        <fullName evidence="3">Retrovirus-related Pol polyprotein from transposon TNT 1-94</fullName>
    </recommendedName>
</protein>
<dbReference type="InterPro" id="IPR039537">
    <property type="entry name" value="Retrotran_Ty1/copia-like"/>
</dbReference>
<name>A0AAQ3RTQ9_VIGMU</name>
<accession>A0AAQ3RTQ9</accession>
<evidence type="ECO:0008006" key="3">
    <source>
        <dbReference type="Google" id="ProtNLM"/>
    </source>
</evidence>
<dbReference type="GO" id="GO:0003676">
    <property type="term" value="F:nucleic acid binding"/>
    <property type="evidence" value="ECO:0007669"/>
    <property type="project" value="InterPro"/>
</dbReference>
<dbReference type="Proteomes" id="UP001374535">
    <property type="component" value="Chromosome 7"/>
</dbReference>
<dbReference type="InterPro" id="IPR036397">
    <property type="entry name" value="RNaseH_sf"/>
</dbReference>
<keyword evidence="2" id="KW-1185">Reference proteome</keyword>
<dbReference type="EMBL" id="CP144694">
    <property type="protein sequence ID" value="WVZ03946.1"/>
    <property type="molecule type" value="Genomic_DNA"/>
</dbReference>
<evidence type="ECO:0000313" key="1">
    <source>
        <dbReference type="EMBL" id="WVZ03946.1"/>
    </source>
</evidence>